<accession>A0A3M0JWM3</accession>
<organism evidence="1 2">
    <name type="scientific">Hirundo rustica rustica</name>
    <dbReference type="NCBI Taxonomy" id="333673"/>
    <lineage>
        <taxon>Eukaryota</taxon>
        <taxon>Metazoa</taxon>
        <taxon>Chordata</taxon>
        <taxon>Craniata</taxon>
        <taxon>Vertebrata</taxon>
        <taxon>Euteleostomi</taxon>
        <taxon>Archelosauria</taxon>
        <taxon>Archosauria</taxon>
        <taxon>Dinosauria</taxon>
        <taxon>Saurischia</taxon>
        <taxon>Theropoda</taxon>
        <taxon>Coelurosauria</taxon>
        <taxon>Aves</taxon>
        <taxon>Neognathae</taxon>
        <taxon>Neoaves</taxon>
        <taxon>Telluraves</taxon>
        <taxon>Australaves</taxon>
        <taxon>Passeriformes</taxon>
        <taxon>Sylvioidea</taxon>
        <taxon>Hirundinidae</taxon>
        <taxon>Hirundo</taxon>
    </lineage>
</organism>
<reference evidence="1 2" key="1">
    <citation type="submission" date="2018-07" db="EMBL/GenBank/DDBJ databases">
        <title>A high quality draft genome assembly of the barn swallow (H. rustica rustica).</title>
        <authorList>
            <person name="Formenti G."/>
            <person name="Chiara M."/>
            <person name="Poveda L."/>
            <person name="Francoijs K.-J."/>
            <person name="Bonisoli-Alquati A."/>
            <person name="Canova L."/>
            <person name="Gianfranceschi L."/>
            <person name="Horner D.S."/>
            <person name="Saino N."/>
        </authorList>
    </citation>
    <scope>NUCLEOTIDE SEQUENCE [LARGE SCALE GENOMIC DNA]</scope>
    <source>
        <strain evidence="1">Chelidonia</strain>
        <tissue evidence="1">Blood</tissue>
    </source>
</reference>
<evidence type="ECO:0000313" key="1">
    <source>
        <dbReference type="EMBL" id="RMC05413.1"/>
    </source>
</evidence>
<name>A0A3M0JWM3_HIRRU</name>
<evidence type="ECO:0000313" key="2">
    <source>
        <dbReference type="Proteomes" id="UP000269221"/>
    </source>
</evidence>
<protein>
    <submittedName>
        <fullName evidence="1">Uncharacterized protein</fullName>
    </submittedName>
</protein>
<dbReference type="GO" id="GO:0007508">
    <property type="term" value="P:larval heart development"/>
    <property type="evidence" value="ECO:0007669"/>
    <property type="project" value="TreeGrafter"/>
</dbReference>
<dbReference type="Proteomes" id="UP000269221">
    <property type="component" value="Unassembled WGS sequence"/>
</dbReference>
<dbReference type="PANTHER" id="PTHR33395">
    <property type="entry name" value="TRANSCRIPTASE, PUTATIVE-RELATED-RELATED"/>
    <property type="match status" value="1"/>
</dbReference>
<dbReference type="AlphaFoldDB" id="A0A3M0JWM3"/>
<dbReference type="PANTHER" id="PTHR33395:SF22">
    <property type="entry name" value="REVERSE TRANSCRIPTASE DOMAIN-CONTAINING PROTEIN"/>
    <property type="match status" value="1"/>
</dbReference>
<dbReference type="OrthoDB" id="416454at2759"/>
<comment type="caution">
    <text evidence="1">The sequence shown here is derived from an EMBL/GenBank/DDBJ whole genome shotgun (WGS) entry which is preliminary data.</text>
</comment>
<proteinExistence type="predicted"/>
<dbReference type="GO" id="GO:0031012">
    <property type="term" value="C:extracellular matrix"/>
    <property type="evidence" value="ECO:0007669"/>
    <property type="project" value="TreeGrafter"/>
</dbReference>
<sequence>MILRHHPDALKGYLEQRLDSVKGIKQDNRLPELVDGDRKQNSPPVIQEEEVSNLLSHVHACKSVGPDGIHPRLTRELSEELTKPLAIIYQQYWLTGEVPDDWKLVGVTPIHNEDLGNYRPVSLTLVPGKVTERHGFRMGRSCLITVWSNGQGAVTFLIRSIFKKHPV</sequence>
<dbReference type="EMBL" id="QRBI01000123">
    <property type="protein sequence ID" value="RMC05413.1"/>
    <property type="molecule type" value="Genomic_DNA"/>
</dbReference>
<gene>
    <name evidence="1" type="ORF">DUI87_18604</name>
</gene>
<keyword evidence="2" id="KW-1185">Reference proteome</keyword>
<dbReference type="GO" id="GO:0061343">
    <property type="term" value="P:cell adhesion involved in heart morphogenesis"/>
    <property type="evidence" value="ECO:0007669"/>
    <property type="project" value="TreeGrafter"/>
</dbReference>